<accession>A0A1S8WXG1</accession>
<dbReference type="AlphaFoldDB" id="A0A1S8WXG1"/>
<gene>
    <name evidence="1" type="ORF">X801_04978</name>
</gene>
<evidence type="ECO:0000313" key="2">
    <source>
        <dbReference type="Proteomes" id="UP000243686"/>
    </source>
</evidence>
<organism evidence="1 2">
    <name type="scientific">Opisthorchis viverrini</name>
    <name type="common">Southeast Asian liver fluke</name>
    <dbReference type="NCBI Taxonomy" id="6198"/>
    <lineage>
        <taxon>Eukaryota</taxon>
        <taxon>Metazoa</taxon>
        <taxon>Spiralia</taxon>
        <taxon>Lophotrochozoa</taxon>
        <taxon>Platyhelminthes</taxon>
        <taxon>Trematoda</taxon>
        <taxon>Digenea</taxon>
        <taxon>Opisthorchiida</taxon>
        <taxon>Opisthorchiata</taxon>
        <taxon>Opisthorchiidae</taxon>
        <taxon>Opisthorchis</taxon>
    </lineage>
</organism>
<protein>
    <submittedName>
        <fullName evidence="1">Uncharacterized protein</fullName>
    </submittedName>
</protein>
<reference evidence="1 2" key="1">
    <citation type="submission" date="2015-03" db="EMBL/GenBank/DDBJ databases">
        <title>Draft genome of the nematode, Opisthorchis viverrini.</title>
        <authorList>
            <person name="Mitreva M."/>
        </authorList>
    </citation>
    <scope>NUCLEOTIDE SEQUENCE [LARGE SCALE GENOMIC DNA]</scope>
    <source>
        <strain evidence="1">Khon Kaen</strain>
    </source>
</reference>
<evidence type="ECO:0000313" key="1">
    <source>
        <dbReference type="EMBL" id="OON19156.1"/>
    </source>
</evidence>
<proteinExistence type="predicted"/>
<dbReference type="Proteomes" id="UP000243686">
    <property type="component" value="Unassembled WGS sequence"/>
</dbReference>
<dbReference type="EMBL" id="KV893549">
    <property type="protein sequence ID" value="OON19156.1"/>
    <property type="molecule type" value="Genomic_DNA"/>
</dbReference>
<keyword evidence="2" id="KW-1185">Reference proteome</keyword>
<name>A0A1S8WXG1_OPIVI</name>
<sequence length="126" mass="14448">MLAGESAQNQVVTTSKPKWSLSQQSICVRLRHDGGTMHKGKVRPGMRSSKPSLIVRMKASNTKATKMYWFNQWSRKLEERKIQRACLCNQSTVIQNIRLSDRDRCTLLNPSSGKKFIRTHLLIADF</sequence>